<feature type="active site" description="Nucleophile" evidence="8">
    <location>
        <position position="34"/>
    </location>
</feature>
<evidence type="ECO:0000256" key="2">
    <source>
        <dbReference type="ARBA" id="ARBA00022448"/>
    </source>
</evidence>
<evidence type="ECO:0000256" key="7">
    <source>
        <dbReference type="PIRNR" id="PIRNR000077"/>
    </source>
</evidence>
<dbReference type="PROSITE" id="PS00194">
    <property type="entry name" value="THIOREDOXIN_1"/>
    <property type="match status" value="1"/>
</dbReference>
<evidence type="ECO:0000256" key="6">
    <source>
        <dbReference type="NCBIfam" id="TIGR01068"/>
    </source>
</evidence>
<dbReference type="PIRSF" id="PIRSF000077">
    <property type="entry name" value="Thioredoxin"/>
    <property type="match status" value="1"/>
</dbReference>
<organism evidence="11 12">
    <name type="scientific">candidate division WS6 bacterium GW2011_GWC1_33_20</name>
    <dbReference type="NCBI Taxonomy" id="1619089"/>
    <lineage>
        <taxon>Bacteria</taxon>
        <taxon>Candidatus Dojkabacteria</taxon>
    </lineage>
</organism>
<evidence type="ECO:0000256" key="3">
    <source>
        <dbReference type="ARBA" id="ARBA00022982"/>
    </source>
</evidence>
<evidence type="ECO:0000313" key="11">
    <source>
        <dbReference type="EMBL" id="KKP43751.1"/>
    </source>
</evidence>
<reference evidence="11 12" key="1">
    <citation type="journal article" date="2015" name="Nature">
        <title>rRNA introns, odd ribosomes, and small enigmatic genomes across a large radiation of phyla.</title>
        <authorList>
            <person name="Brown C.T."/>
            <person name="Hug L.A."/>
            <person name="Thomas B.C."/>
            <person name="Sharon I."/>
            <person name="Castelle C.J."/>
            <person name="Singh A."/>
            <person name="Wilkins M.J."/>
            <person name="Williams K.H."/>
            <person name="Banfield J.F."/>
        </authorList>
    </citation>
    <scope>NUCLEOTIDE SEQUENCE [LARGE SCALE GENOMIC DNA]</scope>
</reference>
<sequence length="106" mass="12046">MSEIHLTDSTFKEEVLDYKGLALVDFWAPWCGPCMMLGPVIEELAEEMKDTVKVCKMNVDENMEFPQKYGIMSIPSILLFKDGELVETMIGLQPKESFISAIQKHS</sequence>
<gene>
    <name evidence="11" type="ORF">UR34_C0011G0005</name>
</gene>
<comment type="similarity">
    <text evidence="1 7">Belongs to the thioredoxin family.</text>
</comment>
<dbReference type="GO" id="GO:0005737">
    <property type="term" value="C:cytoplasm"/>
    <property type="evidence" value="ECO:0007669"/>
    <property type="project" value="TreeGrafter"/>
</dbReference>
<protein>
    <recommendedName>
        <fullName evidence="6 7">Thioredoxin</fullName>
    </recommendedName>
</protein>
<dbReference type="PANTHER" id="PTHR45663:SF11">
    <property type="entry name" value="GEO12009P1"/>
    <property type="match status" value="1"/>
</dbReference>
<dbReference type="InterPro" id="IPR005746">
    <property type="entry name" value="Thioredoxin"/>
</dbReference>
<evidence type="ECO:0000313" key="12">
    <source>
        <dbReference type="Proteomes" id="UP000034302"/>
    </source>
</evidence>
<keyword evidence="2" id="KW-0813">Transport</keyword>
<keyword evidence="5 9" id="KW-0676">Redox-active center</keyword>
<feature type="site" description="Contributes to redox potential value" evidence="8">
    <location>
        <position position="33"/>
    </location>
</feature>
<dbReference type="InterPro" id="IPR013766">
    <property type="entry name" value="Thioredoxin_domain"/>
</dbReference>
<dbReference type="EMBL" id="LBOV01000011">
    <property type="protein sequence ID" value="KKP43751.1"/>
    <property type="molecule type" value="Genomic_DNA"/>
</dbReference>
<name>A0A0F9ZXP1_9BACT</name>
<feature type="active site" description="Nucleophile" evidence="8">
    <location>
        <position position="31"/>
    </location>
</feature>
<dbReference type="FunFam" id="3.40.30.10:FF:000001">
    <property type="entry name" value="Thioredoxin"/>
    <property type="match status" value="1"/>
</dbReference>
<comment type="caution">
    <text evidence="11">The sequence shown here is derived from an EMBL/GenBank/DDBJ whole genome shotgun (WGS) entry which is preliminary data.</text>
</comment>
<feature type="disulfide bond" description="Redox-active" evidence="9">
    <location>
        <begin position="31"/>
        <end position="34"/>
    </location>
</feature>
<dbReference type="InterPro" id="IPR036249">
    <property type="entry name" value="Thioredoxin-like_sf"/>
</dbReference>
<evidence type="ECO:0000259" key="10">
    <source>
        <dbReference type="PROSITE" id="PS51352"/>
    </source>
</evidence>
<dbReference type="SUPFAM" id="SSF52833">
    <property type="entry name" value="Thioredoxin-like"/>
    <property type="match status" value="1"/>
</dbReference>
<dbReference type="PATRIC" id="fig|1619089.3.peg.452"/>
<dbReference type="Pfam" id="PF00085">
    <property type="entry name" value="Thioredoxin"/>
    <property type="match status" value="1"/>
</dbReference>
<proteinExistence type="inferred from homology"/>
<keyword evidence="3" id="KW-0249">Electron transport</keyword>
<dbReference type="CDD" id="cd02947">
    <property type="entry name" value="TRX_family"/>
    <property type="match status" value="1"/>
</dbReference>
<dbReference type="Gene3D" id="3.40.30.10">
    <property type="entry name" value="Glutaredoxin"/>
    <property type="match status" value="1"/>
</dbReference>
<feature type="site" description="Contributes to redox potential value" evidence="8">
    <location>
        <position position="32"/>
    </location>
</feature>
<dbReference type="AlphaFoldDB" id="A0A0F9ZXP1"/>
<evidence type="ECO:0000256" key="1">
    <source>
        <dbReference type="ARBA" id="ARBA00008987"/>
    </source>
</evidence>
<keyword evidence="4 9" id="KW-1015">Disulfide bond</keyword>
<dbReference type="InterPro" id="IPR017937">
    <property type="entry name" value="Thioredoxin_CS"/>
</dbReference>
<feature type="site" description="Deprotonates C-terminal active site Cys" evidence="8">
    <location>
        <position position="25"/>
    </location>
</feature>
<evidence type="ECO:0000256" key="4">
    <source>
        <dbReference type="ARBA" id="ARBA00023157"/>
    </source>
</evidence>
<feature type="domain" description="Thioredoxin" evidence="10">
    <location>
        <begin position="1"/>
        <end position="106"/>
    </location>
</feature>
<dbReference type="GO" id="GO:0015035">
    <property type="term" value="F:protein-disulfide reductase activity"/>
    <property type="evidence" value="ECO:0007669"/>
    <property type="project" value="UniProtKB-UniRule"/>
</dbReference>
<dbReference type="PROSITE" id="PS51352">
    <property type="entry name" value="THIOREDOXIN_2"/>
    <property type="match status" value="1"/>
</dbReference>
<dbReference type="Proteomes" id="UP000034302">
    <property type="component" value="Unassembled WGS sequence"/>
</dbReference>
<evidence type="ECO:0000256" key="9">
    <source>
        <dbReference type="PIRSR" id="PIRSR000077-4"/>
    </source>
</evidence>
<evidence type="ECO:0000256" key="5">
    <source>
        <dbReference type="ARBA" id="ARBA00023284"/>
    </source>
</evidence>
<evidence type="ECO:0000256" key="8">
    <source>
        <dbReference type="PIRSR" id="PIRSR000077-1"/>
    </source>
</evidence>
<dbReference type="PRINTS" id="PR00421">
    <property type="entry name" value="THIOREDOXIN"/>
</dbReference>
<dbReference type="NCBIfam" id="TIGR01068">
    <property type="entry name" value="thioredoxin"/>
    <property type="match status" value="1"/>
</dbReference>
<accession>A0A0F9ZXP1</accession>
<dbReference type="PANTHER" id="PTHR45663">
    <property type="entry name" value="GEO12009P1"/>
    <property type="match status" value="1"/>
</dbReference>